<dbReference type="AlphaFoldDB" id="A0A956M0C9"/>
<name>A0A956M0C9_UNCEI</name>
<reference evidence="4" key="2">
    <citation type="journal article" date="2021" name="Microbiome">
        <title>Successional dynamics and alternative stable states in a saline activated sludge microbial community over 9 years.</title>
        <authorList>
            <person name="Wang Y."/>
            <person name="Ye J."/>
            <person name="Ju F."/>
            <person name="Liu L."/>
            <person name="Boyd J.A."/>
            <person name="Deng Y."/>
            <person name="Parks D.H."/>
            <person name="Jiang X."/>
            <person name="Yin X."/>
            <person name="Woodcroft B.J."/>
            <person name="Tyson G.W."/>
            <person name="Hugenholtz P."/>
            <person name="Polz M.F."/>
            <person name="Zhang T."/>
        </authorList>
    </citation>
    <scope>NUCLEOTIDE SEQUENCE</scope>
    <source>
        <strain evidence="4">HKST-UBA01</strain>
    </source>
</reference>
<dbReference type="InterPro" id="IPR026444">
    <property type="entry name" value="Secre_tail"/>
</dbReference>
<evidence type="ECO:0000259" key="3">
    <source>
        <dbReference type="Pfam" id="PF18962"/>
    </source>
</evidence>
<dbReference type="Pfam" id="PF18962">
    <property type="entry name" value="Por_Secre_tail"/>
    <property type="match status" value="1"/>
</dbReference>
<comment type="caution">
    <text evidence="4">The sequence shown here is derived from an EMBL/GenBank/DDBJ whole genome shotgun (WGS) entry which is preliminary data.</text>
</comment>
<dbReference type="Pfam" id="PF02012">
    <property type="entry name" value="BNR"/>
    <property type="match status" value="1"/>
</dbReference>
<feature type="domain" description="Secretion system C-terminal sorting" evidence="3">
    <location>
        <begin position="635"/>
        <end position="709"/>
    </location>
</feature>
<reference evidence="4" key="1">
    <citation type="submission" date="2020-04" db="EMBL/GenBank/DDBJ databases">
        <authorList>
            <person name="Zhang T."/>
        </authorList>
    </citation>
    <scope>NUCLEOTIDE SEQUENCE</scope>
    <source>
        <strain evidence="4">HKST-UBA01</strain>
    </source>
</reference>
<evidence type="ECO:0000313" key="4">
    <source>
        <dbReference type="EMBL" id="MCA9728769.1"/>
    </source>
</evidence>
<accession>A0A956M0C9</accession>
<dbReference type="Pfam" id="PF15902">
    <property type="entry name" value="Sortilin-Vps10"/>
    <property type="match status" value="1"/>
</dbReference>
<dbReference type="PANTHER" id="PTHR43739">
    <property type="entry name" value="XYLOGLUCANASE (EUROFUNG)"/>
    <property type="match status" value="1"/>
</dbReference>
<gene>
    <name evidence="4" type="ORF">KC729_13850</name>
</gene>
<dbReference type="Gene3D" id="2.130.10.10">
    <property type="entry name" value="YVTN repeat-like/Quinoprotein amine dehydrogenase"/>
    <property type="match status" value="5"/>
</dbReference>
<organism evidence="4 5">
    <name type="scientific">Eiseniibacteriota bacterium</name>
    <dbReference type="NCBI Taxonomy" id="2212470"/>
    <lineage>
        <taxon>Bacteria</taxon>
        <taxon>Candidatus Eiseniibacteriota</taxon>
    </lineage>
</organism>
<proteinExistence type="predicted"/>
<dbReference type="InterPro" id="IPR015943">
    <property type="entry name" value="WD40/YVTN_repeat-like_dom_sf"/>
</dbReference>
<dbReference type="GO" id="GO:0010411">
    <property type="term" value="P:xyloglucan metabolic process"/>
    <property type="evidence" value="ECO:0007669"/>
    <property type="project" value="TreeGrafter"/>
</dbReference>
<feature type="non-terminal residue" evidence="4">
    <location>
        <position position="1"/>
    </location>
</feature>
<dbReference type="SUPFAM" id="SSF50939">
    <property type="entry name" value="Sialidases"/>
    <property type="match status" value="1"/>
</dbReference>
<dbReference type="CDD" id="cd15482">
    <property type="entry name" value="Sialidase_non-viral"/>
    <property type="match status" value="2"/>
</dbReference>
<dbReference type="SUPFAM" id="SSF110296">
    <property type="entry name" value="Oligoxyloglucan reducing end-specific cellobiohydrolase"/>
    <property type="match status" value="1"/>
</dbReference>
<feature type="domain" description="Sortilin N-terminal" evidence="2">
    <location>
        <begin position="426"/>
        <end position="532"/>
    </location>
</feature>
<dbReference type="Proteomes" id="UP000697710">
    <property type="component" value="Unassembled WGS sequence"/>
</dbReference>
<evidence type="ECO:0000313" key="5">
    <source>
        <dbReference type="Proteomes" id="UP000697710"/>
    </source>
</evidence>
<dbReference type="InterPro" id="IPR031778">
    <property type="entry name" value="Sortilin_N"/>
</dbReference>
<dbReference type="PANTHER" id="PTHR43739:SF5">
    <property type="entry name" value="EXO-ALPHA-SIALIDASE"/>
    <property type="match status" value="1"/>
</dbReference>
<dbReference type="NCBIfam" id="TIGR04183">
    <property type="entry name" value="Por_Secre_tail"/>
    <property type="match status" value="1"/>
</dbReference>
<protein>
    <submittedName>
        <fullName evidence="4">T9SS type A sorting domain-containing protein</fullName>
    </submittedName>
</protein>
<dbReference type="InterPro" id="IPR036278">
    <property type="entry name" value="Sialidase_sf"/>
</dbReference>
<sequence>PGDSNTVYAGFASGGLWLTHDGGSTWDPITDDLPTLAIGCIEFDESNPDRMWIGTGEGWGNTDAVHGVGVLFSTDAGATWAQTGISATPGQGLDIYELEYNEATGTLLVARDGGLYRSTDDGANFDEVMTEGTWKDVEIKPGSTDTYYANVHAGPSNGFYRSTDDGLTWTQTTTGLPNPSLIFNSRIATTPADPNVIYYAIANSGGGTLGIYRSTDGGASFSLRSSQNHYNNQGWYDLSIAVDPQNPDRVWSGGVQLWFSSNGASTFGQIAGNVHVDHHATAWDPNDPSIFWVGSDGGVYRSLDGGTIFSSRNTGLVTLQFYAMNHSWPDINRAYGGTQDNGTWRYTGSSSFGSILGADGFECESGYTNTNLVFAEIQFGAHYRSTTGGSGMTQIGGGLEQGPWQTPTHLDYADDNIIYTGHSTLIYRSTNQGTSWTPVYAPPAFGGGRSIDQCYNQPDFVVCCGASRIFYSTDRGLTWQPTAVTPGTASAITDIAVHPDDPNIMAVTVGTYSSTFRQIQKTTDGGNSWHPIDGTLPDVACQSIAIDFDNPDTWFLGTDLTVYVSFDQGETWSPLNNGLPNVVCDDVRWHPDGYLRVATHGRGLWELDISALTPASTPEPGPARIEPLTLRILNNPASDRVRIRYGLRQAGNARLGLYDATGRQVRSLLDEHLEANSDGFEVDVRNLASGVYFAKLEANGAEISRKLVVQH</sequence>
<evidence type="ECO:0000259" key="2">
    <source>
        <dbReference type="Pfam" id="PF15902"/>
    </source>
</evidence>
<dbReference type="InterPro" id="IPR002860">
    <property type="entry name" value="BNR_rpt"/>
</dbReference>
<keyword evidence="1" id="KW-0677">Repeat</keyword>
<dbReference type="EMBL" id="JAGQHR010000471">
    <property type="protein sequence ID" value="MCA9728769.1"/>
    <property type="molecule type" value="Genomic_DNA"/>
</dbReference>
<dbReference type="InterPro" id="IPR052025">
    <property type="entry name" value="Xyloglucanase_GH74"/>
</dbReference>
<evidence type="ECO:0000256" key="1">
    <source>
        <dbReference type="ARBA" id="ARBA00022737"/>
    </source>
</evidence>